<dbReference type="PANTHER" id="PTHR47371">
    <property type="entry name" value="LIPOTEICHOIC ACID SYNTHASE"/>
    <property type="match status" value="1"/>
</dbReference>
<feature type="transmembrane region" description="Helical" evidence="9">
    <location>
        <begin position="54"/>
        <end position="80"/>
    </location>
</feature>
<sequence>MSFKQQTNKLLNNRFGPVFLVALLLCGISLLTRLSLLIYSASSVDWSVLNLLKIFVIGLFYDLAAASFAVIPIVIYLWLLPSKWYGRKFSRVLLFIYFFFVVFSLIFNAISEWFFWEEFSVRYNFIAVDYLVYTTEVIGNIRQSYPINSIMVALVLVTAAVVYLLRRYITQSTHIKSSFGKRTKIAVMLLLLPVFTYFCVSHKLKYLSKNQYVNELSGNGMYDFGFAFWNNQLDYNTFYKTLPIKSAESILGHLLQQDSSRTFKNTSRTITNAGTENKMNVVLISVESLSAEFLGTFGNTQHITPQLDSLAKEGLLFNNLYASGTRTVRGLEALSLCIPPTPGQSIVKRPDNKNLFTLGSIFRNKGYNSRFIYGGYGYFDNMNEFFSNNGYEVTDRSALQDSEIHYSNIWGVADEDLFTLSLRELDKDYKNNKPFFAQIMTVSNHRPYTYPEGRIDIPSHTGREGAVKYTDYAIGKFIREAKQKPWFSNTLFVIVADHCASSAGKVELPVDKYHIPMIFYSPGHITPGKFEKLTAQIDIGPTILGYLNFSYDSKFFGQDAFKMKEGDERAFISTYQSLGYIKNNKLVILDPNKKVATYQPDFTTGSATSLPADQKLINEAISNYQMASYLYQKGLYGSVPKNK</sequence>
<dbReference type="GO" id="GO:0005886">
    <property type="term" value="C:plasma membrane"/>
    <property type="evidence" value="ECO:0007669"/>
    <property type="project" value="UniProtKB-SubCell"/>
</dbReference>
<dbReference type="GO" id="GO:0046872">
    <property type="term" value="F:metal ion binding"/>
    <property type="evidence" value="ECO:0007669"/>
    <property type="project" value="UniProtKB-KW"/>
</dbReference>
<feature type="binding site" evidence="8">
    <location>
        <position position="497"/>
    </location>
    <ligand>
        <name>Mn(2+)</name>
        <dbReference type="ChEBI" id="CHEBI:29035"/>
    </ligand>
</feature>
<feature type="active site" evidence="6">
    <location>
        <position position="327"/>
    </location>
</feature>
<dbReference type="InterPro" id="IPR050448">
    <property type="entry name" value="OpgB/LTA_synthase_biosynth"/>
</dbReference>
<feature type="binding site" evidence="8">
    <location>
        <position position="498"/>
    </location>
    <ligand>
        <name>Mn(2+)</name>
        <dbReference type="ChEBI" id="CHEBI:29035"/>
    </ligand>
</feature>
<evidence type="ECO:0000313" key="12">
    <source>
        <dbReference type="Proteomes" id="UP000515806"/>
    </source>
</evidence>
<evidence type="ECO:0000256" key="3">
    <source>
        <dbReference type="ARBA" id="ARBA00022692"/>
    </source>
</evidence>
<dbReference type="PIRSF" id="PIRSF005091">
    <property type="entry name" value="Mmb_sulf_HI1246"/>
    <property type="match status" value="1"/>
</dbReference>
<dbReference type="PANTHER" id="PTHR47371:SF3">
    <property type="entry name" value="PHOSPHOGLYCEROL TRANSFERASE I"/>
    <property type="match status" value="1"/>
</dbReference>
<keyword evidence="5 9" id="KW-0472">Membrane</keyword>
<dbReference type="CDD" id="cd16015">
    <property type="entry name" value="LTA_synthase"/>
    <property type="match status" value="1"/>
</dbReference>
<dbReference type="InterPro" id="IPR000917">
    <property type="entry name" value="Sulfatase_N"/>
</dbReference>
<dbReference type="EMBL" id="CP060723">
    <property type="protein sequence ID" value="QNN43827.1"/>
    <property type="molecule type" value="Genomic_DNA"/>
</dbReference>
<dbReference type="InterPro" id="IPR012160">
    <property type="entry name" value="LtaS-like"/>
</dbReference>
<dbReference type="GO" id="GO:0016740">
    <property type="term" value="F:transferase activity"/>
    <property type="evidence" value="ECO:0007669"/>
    <property type="project" value="UniProtKB-KW"/>
</dbReference>
<accession>A0A7G9QKF2</accession>
<keyword evidence="7" id="KW-0479">Metal-binding</keyword>
<keyword evidence="7" id="KW-0464">Manganese</keyword>
<feature type="transmembrane region" description="Helical" evidence="9">
    <location>
        <begin position="92"/>
        <end position="116"/>
    </location>
</feature>
<evidence type="ECO:0000256" key="8">
    <source>
        <dbReference type="PIRSR" id="PIRSR005091-3"/>
    </source>
</evidence>
<feature type="binding site" evidence="8">
    <location>
        <position position="287"/>
    </location>
    <ligand>
        <name>Mn(2+)</name>
        <dbReference type="ChEBI" id="CHEBI:29035"/>
    </ligand>
</feature>
<feature type="domain" description="Sulfatase N-terminal" evidence="10">
    <location>
        <begin position="280"/>
        <end position="548"/>
    </location>
</feature>
<organism evidence="11 12">
    <name type="scientific">Pedobacter roseus</name>
    <dbReference type="NCBI Taxonomy" id="336820"/>
    <lineage>
        <taxon>Bacteria</taxon>
        <taxon>Pseudomonadati</taxon>
        <taxon>Bacteroidota</taxon>
        <taxon>Sphingobacteriia</taxon>
        <taxon>Sphingobacteriales</taxon>
        <taxon>Sphingobacteriaceae</taxon>
        <taxon>Pedobacter</taxon>
    </lineage>
</organism>
<evidence type="ECO:0000256" key="9">
    <source>
        <dbReference type="SAM" id="Phobius"/>
    </source>
</evidence>
<evidence type="ECO:0000256" key="6">
    <source>
        <dbReference type="PIRSR" id="PIRSR005091-1"/>
    </source>
</evidence>
<evidence type="ECO:0000313" key="11">
    <source>
        <dbReference type="EMBL" id="QNN43827.1"/>
    </source>
</evidence>
<feature type="transmembrane region" description="Helical" evidence="9">
    <location>
        <begin position="185"/>
        <end position="204"/>
    </location>
</feature>
<evidence type="ECO:0000256" key="7">
    <source>
        <dbReference type="PIRSR" id="PIRSR005091-2"/>
    </source>
</evidence>
<dbReference type="AlphaFoldDB" id="A0A7G9QKF2"/>
<evidence type="ECO:0000256" key="1">
    <source>
        <dbReference type="ARBA" id="ARBA00004651"/>
    </source>
</evidence>
<keyword evidence="3 9" id="KW-0812">Transmembrane</keyword>
<evidence type="ECO:0000256" key="5">
    <source>
        <dbReference type="ARBA" id="ARBA00023136"/>
    </source>
</evidence>
<gene>
    <name evidence="11" type="ORF">H9L23_07015</name>
</gene>
<evidence type="ECO:0000259" key="10">
    <source>
        <dbReference type="Pfam" id="PF00884"/>
    </source>
</evidence>
<reference evidence="11 12" key="1">
    <citation type="submission" date="2020-08" db="EMBL/GenBank/DDBJ databases">
        <title>Genome sequence of Pedobacter roseus KACC 11594T.</title>
        <authorList>
            <person name="Hyun D.-W."/>
            <person name="Bae J.-W."/>
        </authorList>
    </citation>
    <scope>NUCLEOTIDE SEQUENCE [LARGE SCALE GENOMIC DNA]</scope>
    <source>
        <strain evidence="11 12">KACC 11594</strain>
    </source>
</reference>
<keyword evidence="11" id="KW-0378">Hydrolase</keyword>
<keyword evidence="12" id="KW-1185">Reference proteome</keyword>
<feature type="transmembrane region" description="Helical" evidence="9">
    <location>
        <begin position="145"/>
        <end position="165"/>
    </location>
</feature>
<dbReference type="SUPFAM" id="SSF53649">
    <property type="entry name" value="Alkaline phosphatase-like"/>
    <property type="match status" value="1"/>
</dbReference>
<protein>
    <submittedName>
        <fullName evidence="11">Sulfatase-like hydrolase/transferase</fullName>
    </submittedName>
</protein>
<dbReference type="Proteomes" id="UP000515806">
    <property type="component" value="Chromosome"/>
</dbReference>
<comment type="subcellular location">
    <subcellularLocation>
        <location evidence="1">Cell membrane</location>
        <topology evidence="1">Multi-pass membrane protein</topology>
    </subcellularLocation>
</comment>
<dbReference type="KEGG" id="proe:H9L23_07015"/>
<dbReference type="Gene3D" id="3.40.720.10">
    <property type="entry name" value="Alkaline Phosphatase, subunit A"/>
    <property type="match status" value="1"/>
</dbReference>
<dbReference type="Pfam" id="PF00884">
    <property type="entry name" value="Sulfatase"/>
    <property type="match status" value="1"/>
</dbReference>
<dbReference type="RefSeq" id="WP_187594290.1">
    <property type="nucleotide sequence ID" value="NZ_CP060723.1"/>
</dbReference>
<dbReference type="InterPro" id="IPR017850">
    <property type="entry name" value="Alkaline_phosphatase_core_sf"/>
</dbReference>
<keyword evidence="2" id="KW-1003">Cell membrane</keyword>
<evidence type="ECO:0000256" key="4">
    <source>
        <dbReference type="ARBA" id="ARBA00022989"/>
    </source>
</evidence>
<feature type="binding site" evidence="8">
    <location>
        <position position="327"/>
    </location>
    <ligand>
        <name>Mn(2+)</name>
        <dbReference type="ChEBI" id="CHEBI:29035"/>
    </ligand>
</feature>
<name>A0A7G9QKF2_9SPHI</name>
<dbReference type="GO" id="GO:0016787">
    <property type="term" value="F:hydrolase activity"/>
    <property type="evidence" value="ECO:0007669"/>
    <property type="project" value="UniProtKB-KW"/>
</dbReference>
<proteinExistence type="predicted"/>
<keyword evidence="11" id="KW-0808">Transferase</keyword>
<feature type="binding site" evidence="7">
    <location>
        <position position="445"/>
    </location>
    <ligand>
        <name>substrate</name>
    </ligand>
</feature>
<keyword evidence="4 9" id="KW-1133">Transmembrane helix</keyword>
<feature type="transmembrane region" description="Helical" evidence="9">
    <location>
        <begin position="20"/>
        <end position="42"/>
    </location>
</feature>
<evidence type="ECO:0000256" key="2">
    <source>
        <dbReference type="ARBA" id="ARBA00022475"/>
    </source>
</evidence>
<dbReference type="Gene3D" id="3.30.1120.80">
    <property type="match status" value="1"/>
</dbReference>